<feature type="transmembrane region" description="Helical" evidence="10">
    <location>
        <begin position="72"/>
        <end position="90"/>
    </location>
</feature>
<comment type="subcellular location">
    <subcellularLocation>
        <location evidence="10">Cell membrane</location>
        <topology evidence="10">Multi-pass membrane protein</topology>
    </subcellularLocation>
</comment>
<keyword evidence="12" id="KW-1185">Reference proteome</keyword>
<dbReference type="Proteomes" id="UP000430670">
    <property type="component" value="Unassembled WGS sequence"/>
</dbReference>
<accession>A0A6I3SJA3</accession>
<protein>
    <recommendedName>
        <fullName evidence="10">Cobalt transport protein CbiN</fullName>
    </recommendedName>
    <alternativeName>
        <fullName evidence="10">Energy-coupling factor transporter probable substrate-capture protein CbiN</fullName>
        <shortName evidence="10">ECF transporter S component CbiN</shortName>
    </alternativeName>
</protein>
<dbReference type="RefSeq" id="WP_155476076.1">
    <property type="nucleotide sequence ID" value="NZ_WNKU01000007.1"/>
</dbReference>
<dbReference type="PANTHER" id="PTHR38662:SF1">
    <property type="entry name" value="COBALT TRANSPORT PROTEIN CBIN"/>
    <property type="match status" value="1"/>
</dbReference>
<evidence type="ECO:0000256" key="6">
    <source>
        <dbReference type="ARBA" id="ARBA00022989"/>
    </source>
</evidence>
<evidence type="ECO:0000256" key="5">
    <source>
        <dbReference type="ARBA" id="ARBA00022692"/>
    </source>
</evidence>
<keyword evidence="6 10" id="KW-1133">Transmembrane helix</keyword>
<evidence type="ECO:0000256" key="1">
    <source>
        <dbReference type="ARBA" id="ARBA00022426"/>
    </source>
</evidence>
<name>A0A6I3SJA3_HELMO</name>
<comment type="subunit">
    <text evidence="10">Forms an energy-coupling factor (ECF) transporter complex composed of an ATP-binding protein (A component, CbiO), a transmembrane protein (T component, CbiQ) and 2 possible substrate-capture proteins (S components, CbiM and CbiN) of unknown stoichimetry.</text>
</comment>
<dbReference type="GO" id="GO:0015087">
    <property type="term" value="F:cobalt ion transmembrane transporter activity"/>
    <property type="evidence" value="ECO:0007669"/>
    <property type="project" value="UniProtKB-UniRule"/>
</dbReference>
<organism evidence="11 12">
    <name type="scientific">Heliobacterium mobile</name>
    <name type="common">Heliobacillus mobilis</name>
    <dbReference type="NCBI Taxonomy" id="28064"/>
    <lineage>
        <taxon>Bacteria</taxon>
        <taxon>Bacillati</taxon>
        <taxon>Bacillota</taxon>
        <taxon>Clostridia</taxon>
        <taxon>Eubacteriales</taxon>
        <taxon>Heliobacteriaceae</taxon>
        <taxon>Heliobacterium</taxon>
    </lineage>
</organism>
<evidence type="ECO:0000256" key="4">
    <source>
        <dbReference type="ARBA" id="ARBA00022573"/>
    </source>
</evidence>
<comment type="pathway">
    <text evidence="10">Cofactor biosynthesis; adenosylcobalamin biosynthesis.</text>
</comment>
<gene>
    <name evidence="10" type="primary">cbiN</name>
    <name evidence="11" type="ORF">GJ688_08325</name>
</gene>
<comment type="similarity">
    <text evidence="10">Belongs to the CbiN family.</text>
</comment>
<comment type="caution">
    <text evidence="10">Lacks conserved residue(s) required for the propagation of feature annotation.</text>
</comment>
<evidence type="ECO:0000256" key="3">
    <source>
        <dbReference type="ARBA" id="ARBA00022475"/>
    </source>
</evidence>
<dbReference type="GO" id="GO:0009236">
    <property type="term" value="P:cobalamin biosynthetic process"/>
    <property type="evidence" value="ECO:0007669"/>
    <property type="project" value="UniProtKB-UniRule"/>
</dbReference>
<comment type="function">
    <text evidence="10">Part of the energy-coupling factor (ECF) transporter complex CbiMNOQ involved in cobalt import.</text>
</comment>
<sequence>MSKFSLRSNILLIVAAVLLSAVPLFMSFDVPEGKELFTGSDDQAEAVIQEINPDYKPWFQSLWEPPSGEIESLLFALQAALGAGFIGYYIGRVRERQKLLGSETGKNLSLYNQ</sequence>
<evidence type="ECO:0000256" key="7">
    <source>
        <dbReference type="ARBA" id="ARBA00023065"/>
    </source>
</evidence>
<dbReference type="UniPathway" id="UPA00148"/>
<evidence type="ECO:0000256" key="10">
    <source>
        <dbReference type="HAMAP-Rule" id="MF_00330"/>
    </source>
</evidence>
<keyword evidence="4 10" id="KW-0169">Cobalamin biosynthesis</keyword>
<evidence type="ECO:0000313" key="12">
    <source>
        <dbReference type="Proteomes" id="UP000430670"/>
    </source>
</evidence>
<dbReference type="OrthoDB" id="1551318at2"/>
<dbReference type="GO" id="GO:0005886">
    <property type="term" value="C:plasma membrane"/>
    <property type="evidence" value="ECO:0007669"/>
    <property type="project" value="UniProtKB-SubCell"/>
</dbReference>
<comment type="caution">
    <text evidence="11">The sequence shown here is derived from an EMBL/GenBank/DDBJ whole genome shotgun (WGS) entry which is preliminary data.</text>
</comment>
<evidence type="ECO:0000313" key="11">
    <source>
        <dbReference type="EMBL" id="MTV48984.1"/>
    </source>
</evidence>
<dbReference type="Pfam" id="PF02553">
    <property type="entry name" value="CbiN"/>
    <property type="match status" value="1"/>
</dbReference>
<dbReference type="EMBL" id="WNKU01000007">
    <property type="protein sequence ID" value="MTV48984.1"/>
    <property type="molecule type" value="Genomic_DNA"/>
</dbReference>
<dbReference type="AlphaFoldDB" id="A0A6I3SJA3"/>
<dbReference type="InterPro" id="IPR003705">
    <property type="entry name" value="CbiN"/>
</dbReference>
<evidence type="ECO:0000256" key="8">
    <source>
        <dbReference type="ARBA" id="ARBA00023136"/>
    </source>
</evidence>
<evidence type="ECO:0000256" key="9">
    <source>
        <dbReference type="ARBA" id="ARBA00023285"/>
    </source>
</evidence>
<dbReference type="NCBIfam" id="TIGR01165">
    <property type="entry name" value="cbiN"/>
    <property type="match status" value="1"/>
</dbReference>
<dbReference type="HAMAP" id="MF_00330">
    <property type="entry name" value="CbiN"/>
    <property type="match status" value="1"/>
</dbReference>
<keyword evidence="9 10" id="KW-0170">Cobalt</keyword>
<keyword evidence="5 10" id="KW-0812">Transmembrane</keyword>
<proteinExistence type="inferred from homology"/>
<reference evidence="11 12" key="1">
    <citation type="submission" date="2019-11" db="EMBL/GenBank/DDBJ databases">
        <title>Whole-genome sequence of a the green, strictly anaerobic photosynthetic bacterium Heliobacillus mobilis DSM 6151.</title>
        <authorList>
            <person name="Kyndt J.A."/>
            <person name="Meyer T.E."/>
        </authorList>
    </citation>
    <scope>NUCLEOTIDE SEQUENCE [LARGE SCALE GENOMIC DNA]</scope>
    <source>
        <strain evidence="11 12">DSM 6151</strain>
    </source>
</reference>
<keyword evidence="7 10" id="KW-0406">Ion transport</keyword>
<keyword evidence="8 10" id="KW-0472">Membrane</keyword>
<dbReference type="PANTHER" id="PTHR38662">
    <property type="entry name" value="COBALT TRANSPORT PROTEIN CBIN"/>
    <property type="match status" value="1"/>
</dbReference>
<keyword evidence="2 10" id="KW-0813">Transport</keyword>
<dbReference type="NCBIfam" id="NF002780">
    <property type="entry name" value="PRK02898.1"/>
    <property type="match status" value="1"/>
</dbReference>
<keyword evidence="3 10" id="KW-1003">Cell membrane</keyword>
<keyword evidence="1 10" id="KW-0171">Cobalt transport</keyword>
<evidence type="ECO:0000256" key="2">
    <source>
        <dbReference type="ARBA" id="ARBA00022448"/>
    </source>
</evidence>